<gene>
    <name evidence="2" type="ORF">FHG66_20295</name>
</gene>
<feature type="chain" id="PRO_5022696921" evidence="1">
    <location>
        <begin position="22"/>
        <end position="234"/>
    </location>
</feature>
<dbReference type="EMBL" id="VDFU01000050">
    <property type="protein sequence ID" value="TNC45136.1"/>
    <property type="molecule type" value="Genomic_DNA"/>
</dbReference>
<sequence length="234" mass="25620">MKPSLLLATLAALSLPAAGFADELAPGTVRIASRLFLAPDLPERYAGAIDFLPLTEMDWLSRIVRDDPVLDGMILHVERPMMPPAQGLGPQGAVSRMSNAGGVPEQFRAEGLLSTTLPGSNVHSMFLYRPDVPEPDFEVACYIDQTYSEELFNLCSLRATYSLDRAILLTARYYFPPEPLDVLQHRFEAMVDRMREITLCLDVTEAIPADPQASLDALLAATPRLVGCDAKLSS</sequence>
<protein>
    <submittedName>
        <fullName evidence="2">Uncharacterized protein</fullName>
    </submittedName>
</protein>
<keyword evidence="3" id="KW-1185">Reference proteome</keyword>
<dbReference type="AlphaFoldDB" id="A0A5C4MJ46"/>
<evidence type="ECO:0000256" key="1">
    <source>
        <dbReference type="SAM" id="SignalP"/>
    </source>
</evidence>
<dbReference type="Proteomes" id="UP000305887">
    <property type="component" value="Unassembled WGS sequence"/>
</dbReference>
<reference evidence="2 3" key="1">
    <citation type="submission" date="2019-06" db="EMBL/GenBank/DDBJ databases">
        <title>YIM 131921 draft genome.</title>
        <authorList>
            <person name="Jiang L."/>
        </authorList>
    </citation>
    <scope>NUCLEOTIDE SEQUENCE [LARGE SCALE GENOMIC DNA]</scope>
    <source>
        <strain evidence="2 3">YIM 131921</strain>
    </source>
</reference>
<proteinExistence type="predicted"/>
<accession>A0A5C4MJ46</accession>
<keyword evidence="1" id="KW-0732">Signal</keyword>
<feature type="signal peptide" evidence="1">
    <location>
        <begin position="1"/>
        <end position="21"/>
    </location>
</feature>
<organism evidence="2 3">
    <name type="scientific">Rubellimicrobium rubrum</name>
    <dbReference type="NCBI Taxonomy" id="2585369"/>
    <lineage>
        <taxon>Bacteria</taxon>
        <taxon>Pseudomonadati</taxon>
        <taxon>Pseudomonadota</taxon>
        <taxon>Alphaproteobacteria</taxon>
        <taxon>Rhodobacterales</taxon>
        <taxon>Roseobacteraceae</taxon>
        <taxon>Rubellimicrobium</taxon>
    </lineage>
</organism>
<evidence type="ECO:0000313" key="3">
    <source>
        <dbReference type="Proteomes" id="UP000305887"/>
    </source>
</evidence>
<comment type="caution">
    <text evidence="2">The sequence shown here is derived from an EMBL/GenBank/DDBJ whole genome shotgun (WGS) entry which is preliminary data.</text>
</comment>
<dbReference type="RefSeq" id="WP_139078972.1">
    <property type="nucleotide sequence ID" value="NZ_VDFU01000050.1"/>
</dbReference>
<name>A0A5C4MJ46_9RHOB</name>
<evidence type="ECO:0000313" key="2">
    <source>
        <dbReference type="EMBL" id="TNC45136.1"/>
    </source>
</evidence>
<dbReference type="OrthoDB" id="7835324at2"/>